<accession>M7ZJ85</accession>
<reference evidence="1" key="1">
    <citation type="journal article" date="2013" name="Nature">
        <title>Draft genome of the wheat A-genome progenitor Triticum urartu.</title>
        <authorList>
            <person name="Ling H.Q."/>
            <person name="Zhao S."/>
            <person name="Liu D."/>
            <person name="Wang J."/>
            <person name="Sun H."/>
            <person name="Zhang C."/>
            <person name="Fan H."/>
            <person name="Li D."/>
            <person name="Dong L."/>
            <person name="Tao Y."/>
            <person name="Gao C."/>
            <person name="Wu H."/>
            <person name="Li Y."/>
            <person name="Cui Y."/>
            <person name="Guo X."/>
            <person name="Zheng S."/>
            <person name="Wang B."/>
            <person name="Yu K."/>
            <person name="Liang Q."/>
            <person name="Yang W."/>
            <person name="Lou X."/>
            <person name="Chen J."/>
            <person name="Feng M."/>
            <person name="Jian J."/>
            <person name="Zhang X."/>
            <person name="Luo G."/>
            <person name="Jiang Y."/>
            <person name="Liu J."/>
            <person name="Wang Z."/>
            <person name="Sha Y."/>
            <person name="Zhang B."/>
            <person name="Wu H."/>
            <person name="Tang D."/>
            <person name="Shen Q."/>
            <person name="Xue P."/>
            <person name="Zou S."/>
            <person name="Wang X."/>
            <person name="Liu X."/>
            <person name="Wang F."/>
            <person name="Yang Y."/>
            <person name="An X."/>
            <person name="Dong Z."/>
            <person name="Zhang K."/>
            <person name="Zhang X."/>
            <person name="Luo M.C."/>
            <person name="Dvorak J."/>
            <person name="Tong Y."/>
            <person name="Wang J."/>
            <person name="Yang H."/>
            <person name="Li Z."/>
            <person name="Wang D."/>
            <person name="Zhang A."/>
            <person name="Wang J."/>
        </authorList>
    </citation>
    <scope>NUCLEOTIDE SEQUENCE</scope>
</reference>
<sequence>MAARGSARRGAVVLCWARGCSRGPAPWCWHRVRVSLVVDGGDSLAQQEGGAGGCRPWGLCAAQRFGSARIRRHHLGESALLQFARISSSLGTVEVGAAAPDGFWIVCRDGDLGNNGCRLGRCAQRRRSDFTSGRRPRMWCDVHGLQAVVLSSVGRGQLGCAAFLLEGSGGMSGRRPRKAVPVDCAGRGRAMDVGAAAPRESL</sequence>
<protein>
    <submittedName>
        <fullName evidence="1">Uncharacterized protein</fullName>
    </submittedName>
</protein>
<dbReference type="EMBL" id="KD251758">
    <property type="protein sequence ID" value="EMS48144.1"/>
    <property type="molecule type" value="Genomic_DNA"/>
</dbReference>
<organism evidence="1">
    <name type="scientific">Triticum urartu</name>
    <name type="common">Red wild einkorn</name>
    <name type="synonym">Crithodium urartu</name>
    <dbReference type="NCBI Taxonomy" id="4572"/>
    <lineage>
        <taxon>Eukaryota</taxon>
        <taxon>Viridiplantae</taxon>
        <taxon>Streptophyta</taxon>
        <taxon>Embryophyta</taxon>
        <taxon>Tracheophyta</taxon>
        <taxon>Spermatophyta</taxon>
        <taxon>Magnoliopsida</taxon>
        <taxon>Liliopsida</taxon>
        <taxon>Poales</taxon>
        <taxon>Poaceae</taxon>
        <taxon>BOP clade</taxon>
        <taxon>Pooideae</taxon>
        <taxon>Triticodae</taxon>
        <taxon>Triticeae</taxon>
        <taxon>Triticinae</taxon>
        <taxon>Triticum</taxon>
    </lineage>
</organism>
<name>M7ZJ85_TRIUA</name>
<proteinExistence type="predicted"/>
<dbReference type="AlphaFoldDB" id="M7ZJ85"/>
<gene>
    <name evidence="1" type="ORF">TRIUR3_13824</name>
</gene>
<evidence type="ECO:0000313" key="1">
    <source>
        <dbReference type="EMBL" id="EMS48144.1"/>
    </source>
</evidence>